<dbReference type="PANTHER" id="PTHR43179">
    <property type="entry name" value="RHAMNOSYLTRANSFERASE WBBL"/>
    <property type="match status" value="1"/>
</dbReference>
<proteinExistence type="inferred from homology"/>
<protein>
    <submittedName>
        <fullName evidence="5">Glycosyltransferase</fullName>
    </submittedName>
</protein>
<feature type="domain" description="Glycosyltransferase 2-like" evidence="4">
    <location>
        <begin position="47"/>
        <end position="158"/>
    </location>
</feature>
<evidence type="ECO:0000313" key="6">
    <source>
        <dbReference type="Proteomes" id="UP000075635"/>
    </source>
</evidence>
<dbReference type="InterPro" id="IPR029044">
    <property type="entry name" value="Nucleotide-diphossugar_trans"/>
</dbReference>
<evidence type="ECO:0000256" key="3">
    <source>
        <dbReference type="ARBA" id="ARBA00022679"/>
    </source>
</evidence>
<dbReference type="SUPFAM" id="SSF53448">
    <property type="entry name" value="Nucleotide-diphospho-sugar transferases"/>
    <property type="match status" value="1"/>
</dbReference>
<dbReference type="CDD" id="cd00761">
    <property type="entry name" value="Glyco_tranf_GTA_type"/>
    <property type="match status" value="1"/>
</dbReference>
<evidence type="ECO:0000259" key="4">
    <source>
        <dbReference type="Pfam" id="PF00535"/>
    </source>
</evidence>
<gene>
    <name evidence="5" type="ORF">BE17_01495</name>
</gene>
<sequence>MPDHHLQDRAGLPEGERALQEAWRAKYAPEVKELIVRREVPSPKLTLIIISYKAKDYLIECLQHARGQTAALDVPFEILLADSGGIEHLRPRSAPLVDVELRLTDGIPLNAARNAAIAWARGEYVAFIDDDGLIAPTFVEVVCRVFEDARIAAVRGRIIPKEHPYFCTLAGHYDRGDDVVDDVLATEGHMAIRRGIYLETGGFPDQFYGAEGVYLVYRIAKMFPDLRVVYVPDLLMRHDYFDSWENFIWKTRKYRRIRREVGGMEPDPEFLRYLDAYLARRKPHRRRTVEQTVALGLLKAVRWGVQRLPDWAVGRP</sequence>
<dbReference type="Proteomes" id="UP000075635">
    <property type="component" value="Unassembled WGS sequence"/>
</dbReference>
<dbReference type="AlphaFoldDB" id="A0A150RM51"/>
<keyword evidence="3 5" id="KW-0808">Transferase</keyword>
<accession>A0A150RM51</accession>
<dbReference type="EMBL" id="JEMB01002428">
    <property type="protein sequence ID" value="KYF81230.1"/>
    <property type="molecule type" value="Genomic_DNA"/>
</dbReference>
<dbReference type="PANTHER" id="PTHR43179:SF12">
    <property type="entry name" value="GALACTOFURANOSYLTRANSFERASE GLFT2"/>
    <property type="match status" value="1"/>
</dbReference>
<dbReference type="InterPro" id="IPR001173">
    <property type="entry name" value="Glyco_trans_2-like"/>
</dbReference>
<evidence type="ECO:0000256" key="2">
    <source>
        <dbReference type="ARBA" id="ARBA00022676"/>
    </source>
</evidence>
<comment type="caution">
    <text evidence="5">The sequence shown here is derived from an EMBL/GenBank/DDBJ whole genome shotgun (WGS) entry which is preliminary data.</text>
</comment>
<keyword evidence="2" id="KW-0328">Glycosyltransferase</keyword>
<dbReference type="Gene3D" id="3.90.550.10">
    <property type="entry name" value="Spore Coat Polysaccharide Biosynthesis Protein SpsA, Chain A"/>
    <property type="match status" value="1"/>
</dbReference>
<name>A0A150RM51_SORCE</name>
<evidence type="ECO:0000313" key="5">
    <source>
        <dbReference type="EMBL" id="KYF81230.1"/>
    </source>
</evidence>
<organism evidence="5 6">
    <name type="scientific">Sorangium cellulosum</name>
    <name type="common">Polyangium cellulosum</name>
    <dbReference type="NCBI Taxonomy" id="56"/>
    <lineage>
        <taxon>Bacteria</taxon>
        <taxon>Pseudomonadati</taxon>
        <taxon>Myxococcota</taxon>
        <taxon>Polyangia</taxon>
        <taxon>Polyangiales</taxon>
        <taxon>Polyangiaceae</taxon>
        <taxon>Sorangium</taxon>
    </lineage>
</organism>
<dbReference type="GO" id="GO:0016757">
    <property type="term" value="F:glycosyltransferase activity"/>
    <property type="evidence" value="ECO:0007669"/>
    <property type="project" value="UniProtKB-KW"/>
</dbReference>
<reference evidence="5 6" key="1">
    <citation type="submission" date="2014-02" db="EMBL/GenBank/DDBJ databases">
        <title>The small core and large imbalanced accessory genome model reveals a collaborative survival strategy of Sorangium cellulosum strains in nature.</title>
        <authorList>
            <person name="Han K."/>
            <person name="Peng R."/>
            <person name="Blom J."/>
            <person name="Li Y.-Z."/>
        </authorList>
    </citation>
    <scope>NUCLEOTIDE SEQUENCE [LARGE SCALE GENOMIC DNA]</scope>
    <source>
        <strain evidence="5 6">So0011-07</strain>
    </source>
</reference>
<evidence type="ECO:0000256" key="1">
    <source>
        <dbReference type="ARBA" id="ARBA00006739"/>
    </source>
</evidence>
<dbReference type="Pfam" id="PF00535">
    <property type="entry name" value="Glycos_transf_2"/>
    <property type="match status" value="1"/>
</dbReference>
<comment type="similarity">
    <text evidence="1">Belongs to the glycosyltransferase 2 family.</text>
</comment>